<dbReference type="OrthoDB" id="1364255at2"/>
<evidence type="ECO:0000313" key="1">
    <source>
        <dbReference type="EMBL" id="TFF35934.1"/>
    </source>
</evidence>
<keyword evidence="2" id="KW-1185">Reference proteome</keyword>
<evidence type="ECO:0000313" key="2">
    <source>
        <dbReference type="Proteomes" id="UP000297540"/>
    </source>
</evidence>
<evidence type="ECO:0008006" key="3">
    <source>
        <dbReference type="Google" id="ProtNLM"/>
    </source>
</evidence>
<accession>A0A4Y8SBW6</accession>
<protein>
    <recommendedName>
        <fullName evidence="3">Addiction module toxin RelE</fullName>
    </recommendedName>
</protein>
<sequence length="111" mass="12555">MSYEILYSDMFLREIKPLAKKYPSLKQDIQNLIVELTDSPDTGISLGNNLFKIRLKITSKGRGKSGVARVITCVIHKNEQVLLADIYDKSEHSSIDEKTILKNLKAEGFDL</sequence>
<comment type="caution">
    <text evidence="1">The sequence shown here is derived from an EMBL/GenBank/DDBJ whole genome shotgun (WGS) entry which is preliminary data.</text>
</comment>
<gene>
    <name evidence="1" type="ORF">E2R66_17095</name>
</gene>
<dbReference type="RefSeq" id="WP_133232828.1">
    <property type="nucleotide sequence ID" value="NZ_SOZE01000018.1"/>
</dbReference>
<dbReference type="AlphaFoldDB" id="A0A4Y8SBW6"/>
<dbReference type="Proteomes" id="UP000297540">
    <property type="component" value="Unassembled WGS sequence"/>
</dbReference>
<name>A0A4Y8SBW6_9SPHI</name>
<dbReference type="EMBL" id="SOZE01000018">
    <property type="protein sequence ID" value="TFF35934.1"/>
    <property type="molecule type" value="Genomic_DNA"/>
</dbReference>
<proteinExistence type="predicted"/>
<reference evidence="1 2" key="1">
    <citation type="journal article" date="2017" name="Int. J. Syst. Evol. Microbiol.">
        <title>Mucilaginibacterpsychrotolerans sp. nov., isolated from peatlands.</title>
        <authorList>
            <person name="Deng Y."/>
            <person name="Shen L."/>
            <person name="Xu B."/>
            <person name="Liu Y."/>
            <person name="Gu Z."/>
            <person name="Liu H."/>
            <person name="Zhou Y."/>
        </authorList>
    </citation>
    <scope>NUCLEOTIDE SEQUENCE [LARGE SCALE GENOMIC DNA]</scope>
    <source>
        <strain evidence="1 2">NH7-4</strain>
    </source>
</reference>
<organism evidence="1 2">
    <name type="scientific">Mucilaginibacter psychrotolerans</name>
    <dbReference type="NCBI Taxonomy" id="1524096"/>
    <lineage>
        <taxon>Bacteria</taxon>
        <taxon>Pseudomonadati</taxon>
        <taxon>Bacteroidota</taxon>
        <taxon>Sphingobacteriia</taxon>
        <taxon>Sphingobacteriales</taxon>
        <taxon>Sphingobacteriaceae</taxon>
        <taxon>Mucilaginibacter</taxon>
    </lineage>
</organism>